<dbReference type="PANTHER" id="PTHR34351:SF1">
    <property type="entry name" value="SLR1927 PROTEIN"/>
    <property type="match status" value="1"/>
</dbReference>
<keyword evidence="1" id="KW-0472">Membrane</keyword>
<evidence type="ECO:0000256" key="1">
    <source>
        <dbReference type="SAM" id="Phobius"/>
    </source>
</evidence>
<dbReference type="PANTHER" id="PTHR34351">
    <property type="entry name" value="SLR1927 PROTEIN-RELATED"/>
    <property type="match status" value="1"/>
</dbReference>
<gene>
    <name evidence="3" type="ORF">GCM10009547_21260</name>
</gene>
<feature type="transmembrane region" description="Helical" evidence="1">
    <location>
        <begin position="12"/>
        <end position="28"/>
    </location>
</feature>
<keyword evidence="1" id="KW-0812">Transmembrane</keyword>
<organism evidence="3 4">
    <name type="scientific">Sporichthya brevicatena</name>
    <dbReference type="NCBI Taxonomy" id="171442"/>
    <lineage>
        <taxon>Bacteria</taxon>
        <taxon>Bacillati</taxon>
        <taxon>Actinomycetota</taxon>
        <taxon>Actinomycetes</taxon>
        <taxon>Sporichthyales</taxon>
        <taxon>Sporichthyaceae</taxon>
        <taxon>Sporichthya</taxon>
    </lineage>
</organism>
<dbReference type="Pfam" id="PF01882">
    <property type="entry name" value="DUF58"/>
    <property type="match status" value="1"/>
</dbReference>
<dbReference type="PROSITE" id="PS51257">
    <property type="entry name" value="PROKAR_LIPOPROTEIN"/>
    <property type="match status" value="1"/>
</dbReference>
<feature type="domain" description="DUF58" evidence="2">
    <location>
        <begin position="200"/>
        <end position="363"/>
    </location>
</feature>
<evidence type="ECO:0000259" key="2">
    <source>
        <dbReference type="Pfam" id="PF01882"/>
    </source>
</evidence>
<reference evidence="3 4" key="1">
    <citation type="journal article" date="2019" name="Int. J. Syst. Evol. Microbiol.">
        <title>The Global Catalogue of Microorganisms (GCM) 10K type strain sequencing project: providing services to taxonomists for standard genome sequencing and annotation.</title>
        <authorList>
            <consortium name="The Broad Institute Genomics Platform"/>
            <consortium name="The Broad Institute Genome Sequencing Center for Infectious Disease"/>
            <person name="Wu L."/>
            <person name="Ma J."/>
        </authorList>
    </citation>
    <scope>NUCLEOTIDE SEQUENCE [LARGE SCALE GENOMIC DNA]</scope>
    <source>
        <strain evidence="3 4">JCM 10671</strain>
    </source>
</reference>
<keyword evidence="1" id="KW-1133">Transmembrane helix</keyword>
<sequence length="431" mass="46431">MRIFSGLTLRGRCFLVAGVAALGCALVLGQQDVLRVAILLISLPLVCAAVVFRTQHKLSTSRVIEPMRVPAGEEARVSLRVDNTSLAPSGLLLAEDSLPRGMSARPRFVIDRLEPRGKREVFYRVRSQVRGKFPIGPLRLRLADPFGMCEISRSYAGTDDLIVIPVVEPVPFVVLGGEWTGGSESHPSSIPSAGEDDIGTREYRYGDALHRVHWRSTARRGELMVRREEHPRQSQATLLVDVRAEAHAGEGLHSSLEWAVSAAASLSIHLIRRGFSLRLLTETGQPLAGMAADVVSPSPDVEGLLLDALAMLAPSHTPTLNDALRGLHRAGSDSLVIALLGDLSEADAAALGRRRQGTQTAIALMLRPLSWTPGGAEARTEEQRRFEHNIALLRNGGWRAVPVSAGDRLPDVWLGVARGGPVTGIRPAGVA</sequence>
<dbReference type="Proteomes" id="UP001500957">
    <property type="component" value="Unassembled WGS sequence"/>
</dbReference>
<comment type="caution">
    <text evidence="3">The sequence shown here is derived from an EMBL/GenBank/DDBJ whole genome shotgun (WGS) entry which is preliminary data.</text>
</comment>
<feature type="transmembrane region" description="Helical" evidence="1">
    <location>
        <begin position="34"/>
        <end position="52"/>
    </location>
</feature>
<protein>
    <submittedName>
        <fullName evidence="3">DUF58 domain-containing protein</fullName>
    </submittedName>
</protein>
<evidence type="ECO:0000313" key="4">
    <source>
        <dbReference type="Proteomes" id="UP001500957"/>
    </source>
</evidence>
<name>A0ABN1GTG3_9ACTN</name>
<proteinExistence type="predicted"/>
<dbReference type="InterPro" id="IPR002881">
    <property type="entry name" value="DUF58"/>
</dbReference>
<evidence type="ECO:0000313" key="3">
    <source>
        <dbReference type="EMBL" id="GAA0618637.1"/>
    </source>
</evidence>
<dbReference type="RefSeq" id="WP_344604439.1">
    <property type="nucleotide sequence ID" value="NZ_BAAAHE010000015.1"/>
</dbReference>
<accession>A0ABN1GTG3</accession>
<dbReference type="EMBL" id="BAAAHE010000015">
    <property type="protein sequence ID" value="GAA0618637.1"/>
    <property type="molecule type" value="Genomic_DNA"/>
</dbReference>
<keyword evidence="4" id="KW-1185">Reference proteome</keyword>